<keyword evidence="4" id="KW-1185">Reference proteome</keyword>
<dbReference type="GeneID" id="69550917"/>
<dbReference type="EMBL" id="CP066092">
    <property type="protein sequence ID" value="QQB21176.1"/>
    <property type="molecule type" value="Genomic_DNA"/>
</dbReference>
<keyword evidence="1" id="KW-0802">TPR repeat</keyword>
<dbReference type="RefSeq" id="WP_042031728.1">
    <property type="nucleotide sequence ID" value="NZ_CAWMFX010000031.1"/>
</dbReference>
<accession>A0A7T4AC67</accession>
<dbReference type="Proteomes" id="UP000595481">
    <property type="component" value="Chromosome"/>
</dbReference>
<evidence type="ECO:0000256" key="1">
    <source>
        <dbReference type="PROSITE-ProRule" id="PRU00339"/>
    </source>
</evidence>
<dbReference type="InterPro" id="IPR019734">
    <property type="entry name" value="TPR_rpt"/>
</dbReference>
<evidence type="ECO:0000256" key="2">
    <source>
        <dbReference type="SAM" id="MobiDB-lite"/>
    </source>
</evidence>
<gene>
    <name evidence="3" type="ORF">I6H43_06515</name>
</gene>
<dbReference type="InterPro" id="IPR010270">
    <property type="entry name" value="Phage_P2_GpM"/>
</dbReference>
<evidence type="ECO:0000313" key="3">
    <source>
        <dbReference type="EMBL" id="QQB21176.1"/>
    </source>
</evidence>
<feature type="compositionally biased region" description="Basic and acidic residues" evidence="2">
    <location>
        <begin position="216"/>
        <end position="243"/>
    </location>
</feature>
<evidence type="ECO:0000313" key="4">
    <source>
        <dbReference type="Proteomes" id="UP000595481"/>
    </source>
</evidence>
<reference evidence="3 4" key="1">
    <citation type="submission" date="2020-12" db="EMBL/GenBank/DDBJ databases">
        <title>FDA dAtabase for Regulatory Grade micrObial Sequences (FDA-ARGOS): Supporting development and validation of Infectious Disease Dx tests.</title>
        <authorList>
            <person name="Sproer C."/>
            <person name="Gronow S."/>
            <person name="Severitt S."/>
            <person name="Schroder I."/>
            <person name="Tallon L."/>
            <person name="Sadzewicz L."/>
            <person name="Zhao X."/>
            <person name="Boylan J."/>
            <person name="Ott S."/>
            <person name="Bowen H."/>
            <person name="Vavikolanu K."/>
            <person name="Mehta A."/>
            <person name="Aluvathingal J."/>
            <person name="Nadendla S."/>
            <person name="Lowell S."/>
            <person name="Myers T."/>
            <person name="Yan Y."/>
            <person name="Sichtig H."/>
        </authorList>
    </citation>
    <scope>NUCLEOTIDE SEQUENCE [LARGE SCALE GENOMIC DNA]</scope>
    <source>
        <strain evidence="3 4">FDAARGOS_986</strain>
    </source>
</reference>
<organism evidence="3 4">
    <name type="scientific">Aeromonas jandaei</name>
    <dbReference type="NCBI Taxonomy" id="650"/>
    <lineage>
        <taxon>Bacteria</taxon>
        <taxon>Pseudomonadati</taxon>
        <taxon>Pseudomonadota</taxon>
        <taxon>Gammaproteobacteria</taxon>
        <taxon>Aeromonadales</taxon>
        <taxon>Aeromonadaceae</taxon>
        <taxon>Aeromonas</taxon>
    </lineage>
</organism>
<name>A0A7T4AC67_AERJA</name>
<feature type="region of interest" description="Disordered" evidence="2">
    <location>
        <begin position="216"/>
        <end position="260"/>
    </location>
</feature>
<protein>
    <submittedName>
        <fullName evidence="3">Terminase</fullName>
    </submittedName>
</protein>
<feature type="repeat" description="TPR" evidence="1">
    <location>
        <begin position="167"/>
        <end position="200"/>
    </location>
</feature>
<proteinExistence type="predicted"/>
<dbReference type="Pfam" id="PF05944">
    <property type="entry name" value="Phage_term_smal"/>
    <property type="match status" value="1"/>
</dbReference>
<sequence>MTPARRNRERKLAALQGAANPQFDQVTANAYELQLMQLAEHRRTLKGIQSIERKIDAKRTMLATYKPWIDGLLAADRGGQDDVLVTVTLWHLDTGDLAGALPMANYVIRHKLNTPDQYERTAPTLIAEEVADTAIKLQEAGTGPDLFLLISYLKLLHDCDIFDQVRAKLHKAVGRAYLAEGSKEPAAEHYRRALELHDKVGIKKELEVLEREIKKEKEAEQAAKAEAERAAAEQTAKDAEQKAAENGTTEQQGPANDEAS</sequence>
<dbReference type="PROSITE" id="PS50005">
    <property type="entry name" value="TPR"/>
    <property type="match status" value="1"/>
</dbReference>
<dbReference type="InterPro" id="IPR011990">
    <property type="entry name" value="TPR-like_helical_dom_sf"/>
</dbReference>
<dbReference type="Gene3D" id="1.25.40.10">
    <property type="entry name" value="Tetratricopeptide repeat domain"/>
    <property type="match status" value="1"/>
</dbReference>